<evidence type="ECO:0000259" key="3">
    <source>
        <dbReference type="Pfam" id="PF03435"/>
    </source>
</evidence>
<dbReference type="FunFam" id="3.40.50.720:FF:000178">
    <property type="entry name" value="Saccharopine dehydrogenase-like oxidoreductase"/>
    <property type="match status" value="1"/>
</dbReference>
<gene>
    <name evidence="4" type="primary">Sccpdh</name>
    <name evidence="4" type="ORF">NPIL_308631</name>
</gene>
<dbReference type="GO" id="GO:0009247">
    <property type="term" value="P:glycolipid biosynthetic process"/>
    <property type="evidence" value="ECO:0007669"/>
    <property type="project" value="TreeGrafter"/>
</dbReference>
<accession>A0A8X6TWB6</accession>
<dbReference type="GO" id="GO:0005739">
    <property type="term" value="C:mitochondrion"/>
    <property type="evidence" value="ECO:0007669"/>
    <property type="project" value="TreeGrafter"/>
</dbReference>
<evidence type="ECO:0000256" key="2">
    <source>
        <dbReference type="SAM" id="Phobius"/>
    </source>
</evidence>
<sequence length="434" mass="49039">MDDRSVREFDIVIFGASGFVGNYVIEEMATSLEVAKIKWAIAGRNTRKLQDALVRVEDHLRNEIDLKTIPIIEADVQNPSSIFEMCRRTKLLLNCVGPYNFYGGEQVVSTCIECRTHCIDLSAEVKYLDMVQAKYFELAREKGVYVVQACGVGSLPTDYGITLLKNKFSGGLNSVEYYIQFDDGPKGRTVGHGTFKSILHSSADYLNVSFEKEVEAKVFRKKLPKPNYPLKFGWMPIIYSMKEKAWCLKNFGPDLRNVKRSQMFRINFLDDGITIDTQSYLKVPSIPVLMQYIFAFIFFAITSFWRTGRDLLEKNPSFFSAGLSSKAGPSREQVSQSITKVTFYADGWKDRSINSSNKQLRKPDRKIKLTIIGPEPAYALTSLCMVQAGLTVLKEGDKMPLEGGVFTPGVAFEGTTIQERLEKRGMSFTFEDIL</sequence>
<name>A0A8X6TWB6_NEPPI</name>
<comment type="similarity">
    <text evidence="1">Belongs to the saccharopine dehydrogenase family.</text>
</comment>
<feature type="domain" description="Saccharopine dehydrogenase NADP binding" evidence="3">
    <location>
        <begin position="11"/>
        <end position="147"/>
    </location>
</feature>
<evidence type="ECO:0000256" key="1">
    <source>
        <dbReference type="ARBA" id="ARBA00038048"/>
    </source>
</evidence>
<dbReference type="EMBL" id="BMAW01019486">
    <property type="protein sequence ID" value="GFT63622.1"/>
    <property type="molecule type" value="Genomic_DNA"/>
</dbReference>
<keyword evidence="2" id="KW-0812">Transmembrane</keyword>
<dbReference type="OrthoDB" id="10268090at2759"/>
<evidence type="ECO:0000313" key="4">
    <source>
        <dbReference type="EMBL" id="GFT63622.1"/>
    </source>
</evidence>
<dbReference type="Proteomes" id="UP000887013">
    <property type="component" value="Unassembled WGS sequence"/>
</dbReference>
<dbReference type="AlphaFoldDB" id="A0A8X6TWB6"/>
<comment type="caution">
    <text evidence="4">The sequence shown here is derived from an EMBL/GenBank/DDBJ whole genome shotgun (WGS) entry which is preliminary data.</text>
</comment>
<dbReference type="Pfam" id="PF03435">
    <property type="entry name" value="Sacchrp_dh_NADP"/>
    <property type="match status" value="1"/>
</dbReference>
<keyword evidence="2" id="KW-1133">Transmembrane helix</keyword>
<dbReference type="PANTHER" id="PTHR12286:SF5">
    <property type="entry name" value="SACCHAROPINE DEHYDROGENASE-LIKE OXIDOREDUCTASE"/>
    <property type="match status" value="1"/>
</dbReference>
<reference evidence="4" key="1">
    <citation type="submission" date="2020-08" db="EMBL/GenBank/DDBJ databases">
        <title>Multicomponent nature underlies the extraordinary mechanical properties of spider dragline silk.</title>
        <authorList>
            <person name="Kono N."/>
            <person name="Nakamura H."/>
            <person name="Mori M."/>
            <person name="Yoshida Y."/>
            <person name="Ohtoshi R."/>
            <person name="Malay A.D."/>
            <person name="Moran D.A.P."/>
            <person name="Tomita M."/>
            <person name="Numata K."/>
            <person name="Arakawa K."/>
        </authorList>
    </citation>
    <scope>NUCLEOTIDE SEQUENCE</scope>
</reference>
<dbReference type="PANTHER" id="PTHR12286">
    <property type="entry name" value="SACCHAROPINE DEHYDROGENASE-LIKE OXIDOREDUCTASE"/>
    <property type="match status" value="1"/>
</dbReference>
<dbReference type="SUPFAM" id="SSF51735">
    <property type="entry name" value="NAD(P)-binding Rossmann-fold domains"/>
    <property type="match status" value="1"/>
</dbReference>
<keyword evidence="5" id="KW-1185">Reference proteome</keyword>
<feature type="transmembrane region" description="Helical" evidence="2">
    <location>
        <begin position="288"/>
        <end position="305"/>
    </location>
</feature>
<proteinExistence type="inferred from homology"/>
<protein>
    <submittedName>
        <fullName evidence="4">Saccharopine dehydrogenase-like oxidoreductase</fullName>
    </submittedName>
</protein>
<dbReference type="GO" id="GO:0005886">
    <property type="term" value="C:plasma membrane"/>
    <property type="evidence" value="ECO:0007669"/>
    <property type="project" value="TreeGrafter"/>
</dbReference>
<keyword evidence="2" id="KW-0472">Membrane</keyword>
<dbReference type="Gene3D" id="3.40.50.720">
    <property type="entry name" value="NAD(P)-binding Rossmann-like Domain"/>
    <property type="match status" value="1"/>
</dbReference>
<evidence type="ECO:0000313" key="5">
    <source>
        <dbReference type="Proteomes" id="UP000887013"/>
    </source>
</evidence>
<dbReference type="InterPro" id="IPR051276">
    <property type="entry name" value="Saccharopine_DH-like_oxidrdct"/>
</dbReference>
<dbReference type="GO" id="GO:0005811">
    <property type="term" value="C:lipid droplet"/>
    <property type="evidence" value="ECO:0007669"/>
    <property type="project" value="TreeGrafter"/>
</dbReference>
<dbReference type="InterPro" id="IPR005097">
    <property type="entry name" value="Sacchrp_dh_NADP-bd"/>
</dbReference>
<dbReference type="InterPro" id="IPR036291">
    <property type="entry name" value="NAD(P)-bd_dom_sf"/>
</dbReference>
<organism evidence="4 5">
    <name type="scientific">Nephila pilipes</name>
    <name type="common">Giant wood spider</name>
    <name type="synonym">Nephila maculata</name>
    <dbReference type="NCBI Taxonomy" id="299642"/>
    <lineage>
        <taxon>Eukaryota</taxon>
        <taxon>Metazoa</taxon>
        <taxon>Ecdysozoa</taxon>
        <taxon>Arthropoda</taxon>
        <taxon>Chelicerata</taxon>
        <taxon>Arachnida</taxon>
        <taxon>Araneae</taxon>
        <taxon>Araneomorphae</taxon>
        <taxon>Entelegynae</taxon>
        <taxon>Araneoidea</taxon>
        <taxon>Nephilidae</taxon>
        <taxon>Nephila</taxon>
    </lineage>
</organism>